<dbReference type="Proteomes" id="UP000516437">
    <property type="component" value="Chromosome 1"/>
</dbReference>
<accession>A0A6A1WU62</accession>
<name>A0A6A1WU62_9ROSI</name>
<evidence type="ECO:0000313" key="3">
    <source>
        <dbReference type="Proteomes" id="UP000516437"/>
    </source>
</evidence>
<evidence type="ECO:0000313" key="2">
    <source>
        <dbReference type="EMBL" id="KAB1226280.1"/>
    </source>
</evidence>
<evidence type="ECO:0008006" key="4">
    <source>
        <dbReference type="Google" id="ProtNLM"/>
    </source>
</evidence>
<dbReference type="GO" id="GO:0009451">
    <property type="term" value="P:RNA modification"/>
    <property type="evidence" value="ECO:0007669"/>
    <property type="project" value="InterPro"/>
</dbReference>
<dbReference type="EMBL" id="RXIC02000019">
    <property type="protein sequence ID" value="KAB1226280.1"/>
    <property type="molecule type" value="Genomic_DNA"/>
</dbReference>
<dbReference type="OrthoDB" id="185373at2759"/>
<dbReference type="InterPro" id="IPR002885">
    <property type="entry name" value="PPR_rpt"/>
</dbReference>
<dbReference type="InterPro" id="IPR046960">
    <property type="entry name" value="PPR_At4g14850-like_plant"/>
</dbReference>
<protein>
    <recommendedName>
        <fullName evidence="4">Pentatricopeptide repeat-containing protein</fullName>
    </recommendedName>
</protein>
<dbReference type="InterPro" id="IPR011990">
    <property type="entry name" value="TPR-like_helical_dom_sf"/>
</dbReference>
<proteinExistence type="predicted"/>
<keyword evidence="3" id="KW-1185">Reference proteome</keyword>
<keyword evidence="1" id="KW-0677">Repeat</keyword>
<reference evidence="2 3" key="1">
    <citation type="journal article" date="2019" name="Plant Biotechnol. J.">
        <title>The red bayberry genome and genetic basis of sex determination.</title>
        <authorList>
            <person name="Jia H.M."/>
            <person name="Jia H.J."/>
            <person name="Cai Q.L."/>
            <person name="Wang Y."/>
            <person name="Zhao H.B."/>
            <person name="Yang W.F."/>
            <person name="Wang G.Y."/>
            <person name="Li Y.H."/>
            <person name="Zhan D.L."/>
            <person name="Shen Y.T."/>
            <person name="Niu Q.F."/>
            <person name="Chang L."/>
            <person name="Qiu J."/>
            <person name="Zhao L."/>
            <person name="Xie H.B."/>
            <person name="Fu W.Y."/>
            <person name="Jin J."/>
            <person name="Li X.W."/>
            <person name="Jiao Y."/>
            <person name="Zhou C.C."/>
            <person name="Tu T."/>
            <person name="Chai C.Y."/>
            <person name="Gao J.L."/>
            <person name="Fan L.J."/>
            <person name="van de Weg E."/>
            <person name="Wang J.Y."/>
            <person name="Gao Z.S."/>
        </authorList>
    </citation>
    <scope>NUCLEOTIDE SEQUENCE [LARGE SCALE GENOMIC DNA]</scope>
    <source>
        <tissue evidence="2">Leaves</tissue>
    </source>
</reference>
<gene>
    <name evidence="2" type="ORF">CJ030_MR1G003743</name>
</gene>
<evidence type="ECO:0000256" key="1">
    <source>
        <dbReference type="ARBA" id="ARBA00022737"/>
    </source>
</evidence>
<dbReference type="Gene3D" id="1.25.40.10">
    <property type="entry name" value="Tetratricopeptide repeat domain"/>
    <property type="match status" value="1"/>
</dbReference>
<dbReference type="AlphaFoldDB" id="A0A6A1WU62"/>
<sequence length="110" mass="12547">MKDEYRIEPKNEHYGCMINLLGHAGHLEEAYELVKNMKIKPDLVSWGTFLGAYRLHDNIALGEDTNIVFGLQESCRFGYICPLLLSKSLNIVKEMANKSNSQITEILCQE</sequence>
<dbReference type="PANTHER" id="PTHR47926">
    <property type="entry name" value="PENTATRICOPEPTIDE REPEAT-CONTAINING PROTEIN"/>
    <property type="match status" value="1"/>
</dbReference>
<dbReference type="Pfam" id="PF01535">
    <property type="entry name" value="PPR"/>
    <property type="match status" value="1"/>
</dbReference>
<comment type="caution">
    <text evidence="2">The sequence shown here is derived from an EMBL/GenBank/DDBJ whole genome shotgun (WGS) entry which is preliminary data.</text>
</comment>
<dbReference type="GO" id="GO:0003723">
    <property type="term" value="F:RNA binding"/>
    <property type="evidence" value="ECO:0007669"/>
    <property type="project" value="InterPro"/>
</dbReference>
<dbReference type="PANTHER" id="PTHR47926:SF456">
    <property type="entry name" value="PENTATRICOPEPTIDE REPEAT-CONTAINING PROTEIN ELI1, CHLOROPLASTIC"/>
    <property type="match status" value="1"/>
</dbReference>
<organism evidence="2 3">
    <name type="scientific">Morella rubra</name>
    <name type="common">Chinese bayberry</name>
    <dbReference type="NCBI Taxonomy" id="262757"/>
    <lineage>
        <taxon>Eukaryota</taxon>
        <taxon>Viridiplantae</taxon>
        <taxon>Streptophyta</taxon>
        <taxon>Embryophyta</taxon>
        <taxon>Tracheophyta</taxon>
        <taxon>Spermatophyta</taxon>
        <taxon>Magnoliopsida</taxon>
        <taxon>eudicotyledons</taxon>
        <taxon>Gunneridae</taxon>
        <taxon>Pentapetalae</taxon>
        <taxon>rosids</taxon>
        <taxon>fabids</taxon>
        <taxon>Fagales</taxon>
        <taxon>Myricaceae</taxon>
        <taxon>Morella</taxon>
    </lineage>
</organism>
<dbReference type="NCBIfam" id="TIGR00756">
    <property type="entry name" value="PPR"/>
    <property type="match status" value="1"/>
</dbReference>